<keyword evidence="13" id="KW-0479">Metal-binding</keyword>
<dbReference type="Pfam" id="PF00742">
    <property type="entry name" value="Homoserine_dh"/>
    <property type="match status" value="1"/>
</dbReference>
<dbReference type="GO" id="GO:0050661">
    <property type="term" value="F:NADP binding"/>
    <property type="evidence" value="ECO:0007669"/>
    <property type="project" value="InterPro"/>
</dbReference>
<dbReference type="SUPFAM" id="SSF55347">
    <property type="entry name" value="Glyceraldehyde-3-phosphate dehydrogenase-like, C-terminal domain"/>
    <property type="match status" value="1"/>
</dbReference>
<dbReference type="AlphaFoldDB" id="A0A940DLE7"/>
<evidence type="ECO:0000256" key="16">
    <source>
        <dbReference type="ARBA" id="ARBA00022840"/>
    </source>
</evidence>
<evidence type="ECO:0000259" key="29">
    <source>
        <dbReference type="Pfam" id="PF00742"/>
    </source>
</evidence>
<evidence type="ECO:0000256" key="2">
    <source>
        <dbReference type="ARBA" id="ARBA00004766"/>
    </source>
</evidence>
<evidence type="ECO:0000256" key="11">
    <source>
        <dbReference type="ARBA" id="ARBA00022679"/>
    </source>
</evidence>
<evidence type="ECO:0000256" key="22">
    <source>
        <dbReference type="ARBA" id="ARBA00023167"/>
    </source>
</evidence>
<dbReference type="InterPro" id="IPR001048">
    <property type="entry name" value="Asp/Glu/Uridylate_kinase"/>
</dbReference>
<evidence type="ECO:0000256" key="17">
    <source>
        <dbReference type="ARBA" id="ARBA00022857"/>
    </source>
</evidence>
<dbReference type="Gene3D" id="3.40.50.720">
    <property type="entry name" value="NAD(P)-binding Rossmann-like Domain"/>
    <property type="match status" value="1"/>
</dbReference>
<keyword evidence="19" id="KW-0520">NAD</keyword>
<dbReference type="GO" id="GO:0009088">
    <property type="term" value="P:threonine biosynthetic process"/>
    <property type="evidence" value="ECO:0007669"/>
    <property type="project" value="UniProtKB-KW"/>
</dbReference>
<keyword evidence="21" id="KW-0457">Lysine biosynthesis</keyword>
<dbReference type="Pfam" id="PF00696">
    <property type="entry name" value="AA_kinase"/>
    <property type="match status" value="1"/>
</dbReference>
<feature type="domain" description="Aspartokinase ACT" evidence="31">
    <location>
        <begin position="318"/>
        <end position="378"/>
    </location>
</feature>
<dbReference type="Gene3D" id="3.30.2130.10">
    <property type="entry name" value="VC0802-like"/>
    <property type="match status" value="1"/>
</dbReference>
<evidence type="ECO:0000256" key="1">
    <source>
        <dbReference type="ARBA" id="ARBA00001920"/>
    </source>
</evidence>
<evidence type="ECO:0000259" key="30">
    <source>
        <dbReference type="Pfam" id="PF03447"/>
    </source>
</evidence>
<evidence type="ECO:0000256" key="18">
    <source>
        <dbReference type="ARBA" id="ARBA00023002"/>
    </source>
</evidence>
<gene>
    <name evidence="32" type="primary">thrA</name>
    <name evidence="32" type="ORF">IAC07_01305</name>
</gene>
<dbReference type="InterPro" id="IPR049638">
    <property type="entry name" value="AK-HD"/>
</dbReference>
<dbReference type="Gene3D" id="3.30.360.10">
    <property type="entry name" value="Dihydrodipicolinate Reductase, domain 2"/>
    <property type="match status" value="1"/>
</dbReference>
<protein>
    <submittedName>
        <fullName evidence="32">Bifunctional aspartate kinase/homoserine dehydrogenase I</fullName>
        <ecNumber evidence="32">1.1.1.3</ecNumber>
        <ecNumber evidence="32">2.7.2.4</ecNumber>
    </submittedName>
</protein>
<comment type="pathway">
    <text evidence="3">Amino-acid biosynthesis; L-methionine biosynthesis via de novo pathway; L-homoserine from L-aspartate: step 1/3.</text>
</comment>
<evidence type="ECO:0000256" key="5">
    <source>
        <dbReference type="ARBA" id="ARBA00005062"/>
    </source>
</evidence>
<comment type="catalytic activity">
    <reaction evidence="25">
        <text>L-aspartate + ATP = 4-phospho-L-aspartate + ADP</text>
        <dbReference type="Rhea" id="RHEA:23776"/>
        <dbReference type="ChEBI" id="CHEBI:29991"/>
        <dbReference type="ChEBI" id="CHEBI:30616"/>
        <dbReference type="ChEBI" id="CHEBI:57535"/>
        <dbReference type="ChEBI" id="CHEBI:456216"/>
        <dbReference type="EC" id="2.7.2.4"/>
    </reaction>
    <physiologicalReaction direction="left-to-right" evidence="25">
        <dbReference type="Rhea" id="RHEA:23777"/>
    </physiologicalReaction>
</comment>
<evidence type="ECO:0000256" key="23">
    <source>
        <dbReference type="ARBA" id="ARBA00023268"/>
    </source>
</evidence>
<dbReference type="Pfam" id="PF03447">
    <property type="entry name" value="NAD_binding_3"/>
    <property type="match status" value="1"/>
</dbReference>
<keyword evidence="17" id="KW-0521">NADP</keyword>
<comment type="similarity">
    <text evidence="8">In the N-terminal section; belongs to the aspartokinase family.</text>
</comment>
<dbReference type="GO" id="GO:0005524">
    <property type="term" value="F:ATP binding"/>
    <property type="evidence" value="ECO:0007669"/>
    <property type="project" value="UniProtKB-KW"/>
</dbReference>
<dbReference type="InterPro" id="IPR018042">
    <property type="entry name" value="Aspartate_kinase_CS"/>
</dbReference>
<comment type="catalytic activity">
    <reaction evidence="26">
        <text>L-homoserine + NADP(+) = L-aspartate 4-semialdehyde + NADPH + H(+)</text>
        <dbReference type="Rhea" id="RHEA:15761"/>
        <dbReference type="ChEBI" id="CHEBI:15378"/>
        <dbReference type="ChEBI" id="CHEBI:57476"/>
        <dbReference type="ChEBI" id="CHEBI:57783"/>
        <dbReference type="ChEBI" id="CHEBI:58349"/>
        <dbReference type="ChEBI" id="CHEBI:537519"/>
        <dbReference type="EC" id="1.1.1.3"/>
    </reaction>
    <physiologicalReaction direction="right-to-left" evidence="26">
        <dbReference type="Rhea" id="RHEA:15763"/>
    </physiologicalReaction>
</comment>
<dbReference type="NCBIfam" id="NF006959">
    <property type="entry name" value="PRK09436.1"/>
    <property type="match status" value="1"/>
</dbReference>
<comment type="function">
    <text evidence="24">Bifunctional aspartate kinase and homoserine dehydrogenase that catalyzes the first and the third steps toward the synthesis of lysine, methionine and threonine from aspartate.</text>
</comment>
<evidence type="ECO:0000256" key="14">
    <source>
        <dbReference type="ARBA" id="ARBA00022741"/>
    </source>
</evidence>
<dbReference type="GO" id="GO:0009090">
    <property type="term" value="P:homoserine biosynthetic process"/>
    <property type="evidence" value="ECO:0007669"/>
    <property type="project" value="UniProtKB-ARBA"/>
</dbReference>
<dbReference type="EC" id="1.1.1.3" evidence="32"/>
<evidence type="ECO:0000256" key="24">
    <source>
        <dbReference type="ARBA" id="ARBA00044938"/>
    </source>
</evidence>
<dbReference type="InterPro" id="IPR036291">
    <property type="entry name" value="NAD(P)-bd_dom_sf"/>
</dbReference>
<keyword evidence="16" id="KW-0067">ATP-binding</keyword>
<feature type="domain" description="Aspartate/homoserine dehydrogenase NAD-binding" evidence="30">
    <location>
        <begin position="474"/>
        <end position="608"/>
    </location>
</feature>
<evidence type="ECO:0000256" key="9">
    <source>
        <dbReference type="ARBA" id="ARBA00011881"/>
    </source>
</evidence>
<evidence type="ECO:0000259" key="31">
    <source>
        <dbReference type="Pfam" id="PF22468"/>
    </source>
</evidence>
<dbReference type="InterPro" id="IPR011147">
    <property type="entry name" value="Bifunc_Aspkin/hSer_DH"/>
</dbReference>
<dbReference type="GO" id="GO:0046872">
    <property type="term" value="F:metal ion binding"/>
    <property type="evidence" value="ECO:0007669"/>
    <property type="project" value="UniProtKB-KW"/>
</dbReference>
<dbReference type="SUPFAM" id="SSF55021">
    <property type="entry name" value="ACT-like"/>
    <property type="match status" value="2"/>
</dbReference>
<evidence type="ECO:0000256" key="3">
    <source>
        <dbReference type="ARBA" id="ARBA00004986"/>
    </source>
</evidence>
<dbReference type="Pfam" id="PF22468">
    <property type="entry name" value="ACT_9"/>
    <property type="match status" value="2"/>
</dbReference>
<keyword evidence="12" id="KW-0791">Threonine biosynthesis</keyword>
<keyword evidence="22" id="KW-0486">Methionine biosynthesis</keyword>
<evidence type="ECO:0000256" key="12">
    <source>
        <dbReference type="ARBA" id="ARBA00022697"/>
    </source>
</evidence>
<dbReference type="EMBL" id="JADIMJ010000021">
    <property type="protein sequence ID" value="MBO8453343.1"/>
    <property type="molecule type" value="Genomic_DNA"/>
</dbReference>
<keyword evidence="11 32" id="KW-0808">Transferase</keyword>
<comment type="cofactor">
    <cofactor evidence="1">
        <name>a metal cation</name>
        <dbReference type="ChEBI" id="CHEBI:25213"/>
    </cofactor>
</comment>
<dbReference type="CDD" id="cd04243">
    <property type="entry name" value="AAK_AK-HSDH-like"/>
    <property type="match status" value="1"/>
</dbReference>
<dbReference type="NCBIfam" id="TIGR00657">
    <property type="entry name" value="asp_kinases"/>
    <property type="match status" value="1"/>
</dbReference>
<dbReference type="SUPFAM" id="SSF51735">
    <property type="entry name" value="NAD(P)-binding Rossmann-fold domains"/>
    <property type="match status" value="1"/>
</dbReference>
<evidence type="ECO:0000256" key="6">
    <source>
        <dbReference type="ARBA" id="ARBA00005139"/>
    </source>
</evidence>
<dbReference type="InterPro" id="IPR054352">
    <property type="entry name" value="ACT_Aspartokinase"/>
</dbReference>
<dbReference type="InterPro" id="IPR045865">
    <property type="entry name" value="ACT-like_dom_sf"/>
</dbReference>
<evidence type="ECO:0000313" key="33">
    <source>
        <dbReference type="Proteomes" id="UP000771749"/>
    </source>
</evidence>
<keyword evidence="20" id="KW-0915">Sodium</keyword>
<reference evidence="32" key="2">
    <citation type="journal article" date="2021" name="PeerJ">
        <title>Extensive microbial diversity within the chicken gut microbiome revealed by metagenomics and culture.</title>
        <authorList>
            <person name="Gilroy R."/>
            <person name="Ravi A."/>
            <person name="Getino M."/>
            <person name="Pursley I."/>
            <person name="Horton D.L."/>
            <person name="Alikhan N.F."/>
            <person name="Baker D."/>
            <person name="Gharbi K."/>
            <person name="Hall N."/>
            <person name="Watson M."/>
            <person name="Adriaenssens E.M."/>
            <person name="Foster-Nyarko E."/>
            <person name="Jarju S."/>
            <person name="Secka A."/>
            <person name="Antonio M."/>
            <person name="Oren A."/>
            <person name="Chaudhuri R.R."/>
            <person name="La Ragione R."/>
            <person name="Hildebrand F."/>
            <person name="Pallen M.J."/>
        </authorList>
    </citation>
    <scope>NUCLEOTIDE SEQUENCE</scope>
    <source>
        <strain evidence="32">F1-3629</strain>
    </source>
</reference>
<name>A0A940DLE7_9BACT</name>
<evidence type="ECO:0000256" key="15">
    <source>
        <dbReference type="ARBA" id="ARBA00022777"/>
    </source>
</evidence>
<accession>A0A940DLE7</accession>
<dbReference type="CDD" id="cd04892">
    <property type="entry name" value="ACT_AK-like_2"/>
    <property type="match status" value="1"/>
</dbReference>
<comment type="pathway">
    <text evidence="5">Amino-acid biosynthesis; L-methionine biosynthesis via de novo pathway; L-homoserine from L-aspartate: step 3/3.</text>
</comment>
<evidence type="ECO:0000259" key="28">
    <source>
        <dbReference type="Pfam" id="PF00696"/>
    </source>
</evidence>
<dbReference type="PANTHER" id="PTHR43070:SF3">
    <property type="entry name" value="HOMOSERINE DEHYDROGENASE"/>
    <property type="match status" value="1"/>
</dbReference>
<feature type="domain" description="Aspartate/glutamate/uridylate kinase" evidence="28">
    <location>
        <begin position="2"/>
        <end position="284"/>
    </location>
</feature>
<dbReference type="InterPro" id="IPR001342">
    <property type="entry name" value="HDH_cat"/>
</dbReference>
<sequence>MQVMKFGGTSVANAENMKKVVDIVSAAVDRDRTILVLSAISGCTDTLIRTGYLASQRDESYKSLIDGLQKRHHEIIRELLPIEKQEDSTEVCDGLFEYLRGIAQGVFLLGELSSASLDAIQGLGELLSTKIMATKLASIGISTKWIDSRDIIRTYSRGGKNIVDTDITYSNVRKMIDSNPITSLFVLPGFIASDRHGKMTTLGRGGSDYTASLYAVGSKARILEIWTDVPGMMTANPKTVPTARTIGNISYRAALELSHFGAKVIYPPTIQPVVAEGIPIYVKDTFAPSAPGTLIENDPPRGKERLMGISNSDNIALISLEGSGMVGIPGFSSRLFETLSQNDINIILITQASSVHTMCVAVSEKDADKAKEAADRCFAYEISLGKLNPLKVEKGFSIVCLVGDDIMSQCGATGRMLAALGRHSISIRATAQGSSERNISVIVKSSDAEAAIRHIHTEFFDKTAVRDINLFIAGYGVVGRALVKIIEENGDSIASRTGKRLHVAGLSNSRRYVIDKAGINLSEADSLLAEGKAAADEAYFEELAGISLENSIFVDCTASSDIAYKYMNLFRRGYSVVACNKITFSAPYSQYRALKDAALENGASLRYETTVGAALPILESIARSVNSGDTILKIEAVLSGTLNYIFSTYRGGEGGTFAEVVRRAQEAGYTEPDPRLDLSGRDVLRKLLILSREAGVGLDEKDVETVPILGPEFFGVRQDAFYRLLEENEQAFAARYQEAASRGLRQRYIASLVKDPAAPLGYRARMSLENVAEGHPLYSLCGTDNAAIITTDFYPSPLVIQGAGAGARQTASGVLNDILL</sequence>
<evidence type="ECO:0000256" key="26">
    <source>
        <dbReference type="ARBA" id="ARBA00048841"/>
    </source>
</evidence>
<keyword evidence="14" id="KW-0547">Nucleotide-binding</keyword>
<proteinExistence type="inferred from homology"/>
<dbReference type="GO" id="GO:0004412">
    <property type="term" value="F:homoserine dehydrogenase activity"/>
    <property type="evidence" value="ECO:0007669"/>
    <property type="project" value="UniProtKB-EC"/>
</dbReference>
<evidence type="ECO:0000256" key="21">
    <source>
        <dbReference type="ARBA" id="ARBA00023154"/>
    </source>
</evidence>
<evidence type="ECO:0000256" key="20">
    <source>
        <dbReference type="ARBA" id="ARBA00023053"/>
    </source>
</evidence>
<evidence type="ECO:0000256" key="7">
    <source>
        <dbReference type="ARBA" id="ARBA00007952"/>
    </source>
</evidence>
<dbReference type="Gene3D" id="1.20.120.1320">
    <property type="entry name" value="Aspartokinase, catalytic domain"/>
    <property type="match status" value="1"/>
</dbReference>
<evidence type="ECO:0000256" key="13">
    <source>
        <dbReference type="ARBA" id="ARBA00022723"/>
    </source>
</evidence>
<dbReference type="PIRSF" id="PIRSF000727">
    <property type="entry name" value="ThrA"/>
    <property type="match status" value="1"/>
</dbReference>
<evidence type="ECO:0000256" key="4">
    <source>
        <dbReference type="ARBA" id="ARBA00005056"/>
    </source>
</evidence>
<dbReference type="FunFam" id="3.30.2130.10:FF:000001">
    <property type="entry name" value="Bifunctional aspartokinase/homoserine dehydrogenase"/>
    <property type="match status" value="1"/>
</dbReference>
<comment type="pathway">
    <text evidence="2">Amino-acid biosynthesis; L-lysine biosynthesis via DAP pathway; (S)-tetrahydrodipicolinate from L-aspartate: step 1/4.</text>
</comment>
<keyword evidence="15 32" id="KW-0418">Kinase</keyword>
<dbReference type="CDD" id="cd04921">
    <property type="entry name" value="ACT_AKi-HSDH-ThrA-like_1"/>
    <property type="match status" value="1"/>
</dbReference>
<dbReference type="PROSITE" id="PS00324">
    <property type="entry name" value="ASPARTOKINASE"/>
    <property type="match status" value="1"/>
</dbReference>
<feature type="domain" description="Aspartokinase ACT" evidence="31">
    <location>
        <begin position="399"/>
        <end position="459"/>
    </location>
</feature>
<keyword evidence="10" id="KW-0028">Amino-acid biosynthesis</keyword>
<comment type="subunit">
    <text evidence="9">Homotetramer.</text>
</comment>
<evidence type="ECO:0000256" key="10">
    <source>
        <dbReference type="ARBA" id="ARBA00022605"/>
    </source>
</evidence>
<keyword evidence="23" id="KW-0511">Multifunctional enzyme</keyword>
<dbReference type="PROSITE" id="PS01042">
    <property type="entry name" value="HOMOSER_DHGENASE"/>
    <property type="match status" value="1"/>
</dbReference>
<dbReference type="InterPro" id="IPR036393">
    <property type="entry name" value="AceGlu_kinase-like_sf"/>
</dbReference>
<dbReference type="GO" id="GO:0004072">
    <property type="term" value="F:aspartate kinase activity"/>
    <property type="evidence" value="ECO:0007669"/>
    <property type="project" value="UniProtKB-EC"/>
</dbReference>
<comment type="catalytic activity">
    <reaction evidence="27">
        <text>L-homoserine + NAD(+) = L-aspartate 4-semialdehyde + NADH + H(+)</text>
        <dbReference type="Rhea" id="RHEA:15757"/>
        <dbReference type="ChEBI" id="CHEBI:15378"/>
        <dbReference type="ChEBI" id="CHEBI:57476"/>
        <dbReference type="ChEBI" id="CHEBI:57540"/>
        <dbReference type="ChEBI" id="CHEBI:57945"/>
        <dbReference type="ChEBI" id="CHEBI:537519"/>
        <dbReference type="EC" id="1.1.1.3"/>
    </reaction>
    <physiologicalReaction direction="right-to-left" evidence="27">
        <dbReference type="Rhea" id="RHEA:15759"/>
    </physiologicalReaction>
</comment>
<comment type="pathway">
    <text evidence="4">Amino-acid biosynthesis; L-threonine biosynthesis; L-threonine from L-aspartate: step 3/5.</text>
</comment>
<evidence type="ECO:0000313" key="32">
    <source>
        <dbReference type="EMBL" id="MBO8453343.1"/>
    </source>
</evidence>
<reference evidence="32" key="1">
    <citation type="submission" date="2020-10" db="EMBL/GenBank/DDBJ databases">
        <authorList>
            <person name="Gilroy R."/>
        </authorList>
    </citation>
    <scope>NUCLEOTIDE SEQUENCE</scope>
    <source>
        <strain evidence="32">F1-3629</strain>
    </source>
</reference>
<dbReference type="PANTHER" id="PTHR43070">
    <property type="match status" value="1"/>
</dbReference>
<keyword evidence="18 32" id="KW-0560">Oxidoreductase</keyword>
<dbReference type="InterPro" id="IPR005106">
    <property type="entry name" value="Asp/hSer_DH_NAD-bd"/>
</dbReference>
<evidence type="ECO:0000256" key="19">
    <source>
        <dbReference type="ARBA" id="ARBA00023027"/>
    </source>
</evidence>
<dbReference type="GO" id="GO:0009086">
    <property type="term" value="P:methionine biosynthetic process"/>
    <property type="evidence" value="ECO:0007669"/>
    <property type="project" value="UniProtKB-KW"/>
</dbReference>
<feature type="domain" description="Homoserine dehydrogenase catalytic" evidence="29">
    <location>
        <begin position="616"/>
        <end position="819"/>
    </location>
</feature>
<dbReference type="SUPFAM" id="SSF53633">
    <property type="entry name" value="Carbamate kinase-like"/>
    <property type="match status" value="1"/>
</dbReference>
<evidence type="ECO:0000256" key="25">
    <source>
        <dbReference type="ARBA" id="ARBA00048561"/>
    </source>
</evidence>
<dbReference type="Gene3D" id="3.40.1160.10">
    <property type="entry name" value="Acetylglutamate kinase-like"/>
    <property type="match status" value="1"/>
</dbReference>
<dbReference type="FunFam" id="3.30.360.10:FF:000006">
    <property type="entry name" value="Bifunctional aspartokinase/homoserine dehydrogenase"/>
    <property type="match status" value="1"/>
</dbReference>
<organism evidence="32 33">
    <name type="scientific">Candidatus Cryptobacteroides gallistercoris</name>
    <dbReference type="NCBI Taxonomy" id="2840765"/>
    <lineage>
        <taxon>Bacteria</taxon>
        <taxon>Pseudomonadati</taxon>
        <taxon>Bacteroidota</taxon>
        <taxon>Bacteroidia</taxon>
        <taxon>Bacteroidales</taxon>
        <taxon>Candidatus Cryptobacteroides</taxon>
    </lineage>
</organism>
<evidence type="ECO:0000256" key="27">
    <source>
        <dbReference type="ARBA" id="ARBA00049031"/>
    </source>
</evidence>
<comment type="similarity">
    <text evidence="7">In the C-terminal section; belongs to the homoserine dehydrogenase family.</text>
</comment>
<evidence type="ECO:0000256" key="8">
    <source>
        <dbReference type="ARBA" id="ARBA00010046"/>
    </source>
</evidence>
<dbReference type="InterPro" id="IPR019811">
    <property type="entry name" value="HDH_CS"/>
</dbReference>
<dbReference type="InterPro" id="IPR042199">
    <property type="entry name" value="AsparK_Bifunc_asparK/hSer_DH"/>
</dbReference>
<dbReference type="GO" id="GO:0009089">
    <property type="term" value="P:lysine biosynthetic process via diaminopimelate"/>
    <property type="evidence" value="ECO:0007669"/>
    <property type="project" value="UniProtKB-ARBA"/>
</dbReference>
<dbReference type="EC" id="2.7.2.4" evidence="32"/>
<dbReference type="Proteomes" id="UP000771749">
    <property type="component" value="Unassembled WGS sequence"/>
</dbReference>
<comment type="pathway">
    <text evidence="6">Amino-acid biosynthesis; L-threonine biosynthesis; L-threonine from L-aspartate: step 1/5.</text>
</comment>
<comment type="caution">
    <text evidence="32">The sequence shown here is derived from an EMBL/GenBank/DDBJ whole genome shotgun (WGS) entry which is preliminary data.</text>
</comment>
<dbReference type="InterPro" id="IPR001341">
    <property type="entry name" value="Asp_kinase"/>
</dbReference>